<keyword evidence="3" id="KW-0378">Hydrolase</keyword>
<evidence type="ECO:0000256" key="2">
    <source>
        <dbReference type="ARBA" id="ARBA00022670"/>
    </source>
</evidence>
<feature type="coiled-coil region" evidence="5">
    <location>
        <begin position="2545"/>
        <end position="2576"/>
    </location>
</feature>
<evidence type="ECO:0000256" key="3">
    <source>
        <dbReference type="ARBA" id="ARBA00022801"/>
    </source>
</evidence>
<keyword evidence="4" id="KW-0788">Thiol protease</keyword>
<dbReference type="SUPFAM" id="SSF54001">
    <property type="entry name" value="Cysteine proteinases"/>
    <property type="match status" value="1"/>
</dbReference>
<dbReference type="EMBL" id="BK015927">
    <property type="protein sequence ID" value="DAF85440.1"/>
    <property type="molecule type" value="Genomic_DNA"/>
</dbReference>
<dbReference type="InterPro" id="IPR038765">
    <property type="entry name" value="Papain-like_cys_pep_sf"/>
</dbReference>
<evidence type="ECO:0000256" key="4">
    <source>
        <dbReference type="ARBA" id="ARBA00022807"/>
    </source>
</evidence>
<protein>
    <submittedName>
        <fullName evidence="8">NlpC/P60 family</fullName>
    </submittedName>
</protein>
<dbReference type="PANTHER" id="PTHR47053">
    <property type="entry name" value="MUREIN DD-ENDOPEPTIDASE MEPH-RELATED"/>
    <property type="match status" value="1"/>
</dbReference>
<organism evidence="8">
    <name type="scientific">Siphoviridae sp. ct5jB2</name>
    <dbReference type="NCBI Taxonomy" id="2825337"/>
    <lineage>
        <taxon>Viruses</taxon>
        <taxon>Duplodnaviria</taxon>
        <taxon>Heunggongvirae</taxon>
        <taxon>Uroviricota</taxon>
        <taxon>Caudoviricetes</taxon>
    </lineage>
</organism>
<feature type="coiled-coil region" evidence="5">
    <location>
        <begin position="927"/>
        <end position="988"/>
    </location>
</feature>
<evidence type="ECO:0000256" key="5">
    <source>
        <dbReference type="SAM" id="Coils"/>
    </source>
</evidence>
<dbReference type="GO" id="GO:0001897">
    <property type="term" value="P:symbiont-mediated cytolysis of host cell"/>
    <property type="evidence" value="ECO:0007669"/>
    <property type="project" value="UniProtKB-ARBA"/>
</dbReference>
<feature type="domain" description="NlpC/P60" evidence="7">
    <location>
        <begin position="1491"/>
        <end position="1613"/>
    </location>
</feature>
<dbReference type="InterPro" id="IPR051202">
    <property type="entry name" value="Peptidase_C40"/>
</dbReference>
<accession>A0A8S5TTC8</accession>
<feature type="compositionally biased region" description="Polar residues" evidence="6">
    <location>
        <begin position="2034"/>
        <end position="2044"/>
    </location>
</feature>
<sequence>MIFVNIYIIYQNSVLCKYISSIIIGSSYSELKLAVQYNSETDERYSPWIQAIKSLKEKPRTTITKEEKNWWKDKDHRPNIVQKKLEGNTKEKQAEILESYKIPTKELEKFVLAQEHANDGVKEYKTVLAAAGNQGSKFGGIVKSIGASLASAGINMLIGIGIDLLIKGIDKAIHYSEDLRKASTELTNQYKDEKESLDDNRQSYEELAKKMQNANLTTDEVKSNKEELAKIQQEIVDKCGLEAEGIDLVNGKYDEQIKKLDELSRQKANDYVIENGKNIEADKKKISGNVIITTGSYIQTNPSVKGWEKGQKTFDLWNEYFPDDKMEKDESGRFVPHLSGDIADLREKLSTASSKIISEKGKNDDTKQLLDKISKLYDALDVDEYDQSLKNVKDYSKALVLSNDNYYDTYTDLQNAINDYNTALQSGENVDQAFDNLTRIQDEVTEITQSTDDAKYAFDDLLDSIDRGRETDYKIKVGLETNKDEVQNILQSFKDNGVKTTDLFDIDINADDTNIPEIQQQFKDLCRILGITQDEVDTLLTKLSDDKVIIDIDSEAKSVSDFTKNVTDLTTSVRKTEKSWKYYAQIADVVNGKTAMTDEQMSDLVKEFPDLKKKLKLTTEGWSLESGAMDVVQNGIADLQSAYLNAQIDMSNGAYNAMMARVGTNMEELNQIQNISQAYAILARNWGNAKSLAVINTNGKNVIDTSNLSTDEQFVVQYATMQIASKKAKDRLKAANSLGSDDNEKKKDSAKRTYDKKVKEINEKQYDADFKYQIDTVTNALKAYTEQVEALKTAYDGLYEKDYSGKMDLLNQRYLVQTQYAQRLHQELDSLINSVPETSSSWSELASTLETVSKDYFEAQKNLIEYRDSVYETSIDSISDSAKGIVDQVKNAKSLLDNSFDYLKNGSLAGDGLWSTPLSPSVSKDKVSQERAEKKKLLEEEKKYQNKIQEIRQRATKEAKDYDDAQRQEELQDALDDYNSAIEQATASATAAYTDFNDSWYEDTKLTLDELQQYFDEHGINIKLNVKTAEELEQEAQEKAQEEGTSIIDKTKGNSFSNVRSLSSDKAKFYNDIAKGKSSVKASDIKNSIDGIPLDAKIKRDGHIYRGDEDLGTWGVSNHKFVYAEKYAKGGTTSQGLTITGDGTGVYAGQEAYIGQDGKLHLFNNEAQLSELPPNTRIVNAKDLQNIIKYTGMKYFYQPIENIQSATVDKFAQGNTNVSFSPIPYNALSTQALYSDVDVQAMVEETIAEINNEFNALKGNIKFSAVQNAFKNSLTDKKMYKDLSNTIVNMTSQSLDKADKSTLSDSVVGLILQNSAWDDLPNELQNKLSELNVNADNWTDWIKDSNNSLQAFNLMQDGGMSSWDLLDSNVTSLLQQAGINGKDAWDKFVQDDPLQALTLLSSSWNSMNDTIGQYMTDAQTIAANGARAIQSLQIIAPSISEQSWNALQVLIANKIQEIISLMNEVFGENTVDMNFAINVGGSLQGNAQTNPQGESAVVDSARKYLGTPYVWGGTSPSGFDCSGFVQYVLAENGKSVPRTSQEQFAGGQAVDKSNLQAGDLVFYNWQGGADATHVGIYEGNGKMIHAPHPGDVVKEVDFNSYGQNAYLGARRYYKGTEGALPGLAKLGDEAEIRGLNYPTPEILIRQKTGKAYLTGLDGTQIVNLDRGDTVIPYADTKRILNGNVRHAYANGTPNAKDAISKILGINNVKNRVNNGSTRSNNSGITNNTVQQSWDTNDFGQGVGKSHSYTPFDENGYLGSSLGYWDTSSNAWKLFKKLLDSGDLSTDENGIYTYKGARLVAMTSTFGKAGDVMRYTQDDGSVFYGIIMDEKSQEYTSYDHNPANKWGHNNGQDIVEFEVKRSAIAPAYKANGGTPPYGNLNHAITLIENLGSLEGFDFSDMPSVGGTSVLTQKMQEFMSKLQQVYGTFKTNTHTSATKVGNVKSLGDKKQSNYSFDVPFTQREKGGIAPAGTVVLGNEYRRTEATIDKKGNLVPLGDGTPQVFVSDKPFPVINADDYAKIKKYGGDKKPVQFLKNGNTSVSVNADNTDEEKEQTAEERKAEEKEKERLGFLESISKNLTKGTLDDEIKGYDYDTLKGLKEMSESWGKDDELTSEILKSFKDYAEDFSKLDDWIENDLEDTLNTYNEDFYKKYYEEQAKYNTWQTGFREKTNDFLKNPTDGDYMKRFFELADEATSKNMESVITQQEMVADNMRSAIAALKEKEEVAIKLMQDAPTATLAKKAQETLSDIRENIQDVESDFVDVMEKVTEQKVQNIKNQDSRYTREIGNLEYDENVLVNRHSRTEDQYEKAQLSNDILENYNKQLEFQTMRKNEAHQGVLDMYNTDKADERFILDNVKFDELFNADGSINEYAHEAAKAVLENMENGSQYVQTFEGMLTQRQEYTQNWLDAVSNERDLMDKIADQQIEDATNKIKIATDNYEMINKILDVRLNKEKAITSALQEQYSFQQSLRDAALDYQSELIANKNLSQWLDDDTRALLFNENDYSDMMNTINGLNNEMARAYKKYKSDINTLGKDDYYQEQQITNAYNRRIEQLKEQLEVAKQNLEVTKKNAEFQNTLKERDTRILVGDRWVNVADPEKLYNTQLEATKATMARDNLIQDNVENENVRQMEKQSDKTQEIISANQQYIDTLSNINGEEAVRHAETMESLEALIATNNALSGNSIKWANIFENSDKSIYSQIAGLSDIELGDNFSYNTDYANNQGHADEMHKAGIYSDEAYNAISKMNETHVNSKVTTDNNSFQYSQRFEHGGLESEIALGKNGDKKLAQYREDNAEPIIDYWEEIQKYIDLQNKQNGILTPTQLEEAQRLEYLRNKKIADEGLDYEQTNLFGSQKFDNQLPKLTDRFEPVTLQGMVASSNFENIMTKMMEYYASPMAMPDLIPQSPQQMPATNNSTSTTESITFTGDINVTDPVPDANAFVDSLTDKVKSQYPIIKNTKI</sequence>
<dbReference type="InterPro" id="IPR000064">
    <property type="entry name" value="NLP_P60_dom"/>
</dbReference>
<evidence type="ECO:0000256" key="1">
    <source>
        <dbReference type="ARBA" id="ARBA00007074"/>
    </source>
</evidence>
<feature type="region of interest" description="Disordered" evidence="6">
    <location>
        <begin position="734"/>
        <end position="753"/>
    </location>
</feature>
<dbReference type="PROSITE" id="PS51935">
    <property type="entry name" value="NLPC_P60"/>
    <property type="match status" value="1"/>
</dbReference>
<feature type="coiled-coil region" evidence="5">
    <location>
        <begin position="774"/>
        <end position="801"/>
    </location>
</feature>
<dbReference type="GO" id="GO:0008234">
    <property type="term" value="F:cysteine-type peptidase activity"/>
    <property type="evidence" value="ECO:0007669"/>
    <property type="project" value="UniProtKB-KW"/>
</dbReference>
<name>A0A8S5TTC8_9CAUD</name>
<comment type="similarity">
    <text evidence="1">Belongs to the peptidase C40 family.</text>
</comment>
<keyword evidence="5" id="KW-0175">Coiled coil</keyword>
<evidence type="ECO:0000313" key="8">
    <source>
        <dbReference type="EMBL" id="DAF85440.1"/>
    </source>
</evidence>
<feature type="region of interest" description="Disordered" evidence="6">
    <location>
        <begin position="2034"/>
        <end position="2063"/>
    </location>
</feature>
<keyword evidence="2" id="KW-0645">Protease</keyword>
<proteinExistence type="inferred from homology"/>
<dbReference type="GO" id="GO:0006508">
    <property type="term" value="P:proteolysis"/>
    <property type="evidence" value="ECO:0007669"/>
    <property type="project" value="UniProtKB-KW"/>
</dbReference>
<evidence type="ECO:0000256" key="6">
    <source>
        <dbReference type="SAM" id="MobiDB-lite"/>
    </source>
</evidence>
<reference evidence="8" key="1">
    <citation type="journal article" date="2021" name="Proc. Natl. Acad. Sci. U.S.A.">
        <title>A Catalog of Tens of Thousands of Viruses from Human Metagenomes Reveals Hidden Associations with Chronic Diseases.</title>
        <authorList>
            <person name="Tisza M.J."/>
            <person name="Buck C.B."/>
        </authorList>
    </citation>
    <scope>NUCLEOTIDE SEQUENCE</scope>
    <source>
        <strain evidence="8">Ct5jB2</strain>
    </source>
</reference>
<dbReference type="Gene3D" id="3.90.1720.10">
    <property type="entry name" value="endopeptidase domain like (from Nostoc punctiforme)"/>
    <property type="match status" value="1"/>
</dbReference>
<dbReference type="PANTHER" id="PTHR47053:SF1">
    <property type="entry name" value="MUREIN DD-ENDOPEPTIDASE MEPH-RELATED"/>
    <property type="match status" value="1"/>
</dbReference>
<feature type="compositionally biased region" description="Basic and acidic residues" evidence="6">
    <location>
        <begin position="742"/>
        <end position="753"/>
    </location>
</feature>
<feature type="coiled-coil region" evidence="5">
    <location>
        <begin position="187"/>
        <end position="266"/>
    </location>
</feature>
<feature type="coiled-coil region" evidence="5">
    <location>
        <begin position="2201"/>
        <end position="2258"/>
    </location>
</feature>
<feature type="compositionally biased region" description="Basic and acidic residues" evidence="6">
    <location>
        <begin position="2051"/>
        <end position="2063"/>
    </location>
</feature>
<evidence type="ECO:0000259" key="7">
    <source>
        <dbReference type="PROSITE" id="PS51935"/>
    </source>
</evidence>
<dbReference type="Pfam" id="PF00877">
    <property type="entry name" value="NLPC_P60"/>
    <property type="match status" value="1"/>
</dbReference>